<proteinExistence type="predicted"/>
<dbReference type="Gene3D" id="1.25.10.10">
    <property type="entry name" value="Leucine-rich Repeat Variant"/>
    <property type="match status" value="3"/>
</dbReference>
<feature type="region of interest" description="Disordered" evidence="1">
    <location>
        <begin position="396"/>
        <end position="441"/>
    </location>
</feature>
<keyword evidence="3" id="KW-1185">Reference proteome</keyword>
<dbReference type="InterPro" id="IPR016024">
    <property type="entry name" value="ARM-type_fold"/>
</dbReference>
<dbReference type="RefSeq" id="WP_338007291.1">
    <property type="nucleotide sequence ID" value="NZ_JAOPKB010000002.1"/>
</dbReference>
<name>A0ABT2QBL2_9EURY</name>
<comment type="caution">
    <text evidence="2">The sequence shown here is derived from an EMBL/GenBank/DDBJ whole genome shotgun (WGS) entry which is preliminary data.</text>
</comment>
<dbReference type="Proteomes" id="UP001320972">
    <property type="component" value="Unassembled WGS sequence"/>
</dbReference>
<dbReference type="InterPro" id="IPR011989">
    <property type="entry name" value="ARM-like"/>
</dbReference>
<accession>A0ABT2QBL2</accession>
<dbReference type="EMBL" id="JAOPKB010000002">
    <property type="protein sequence ID" value="MCU4972322.1"/>
    <property type="molecule type" value="Genomic_DNA"/>
</dbReference>
<feature type="compositionally biased region" description="Polar residues" evidence="1">
    <location>
        <begin position="419"/>
        <end position="433"/>
    </location>
</feature>
<protein>
    <submittedName>
        <fullName evidence="2">Adaptin domain-containing protein</fullName>
    </submittedName>
</protein>
<sequence>MTTDDQIATARSFLQDVQAVPTAADVATLHELLEDDDPSARRIALDALRVVASRDPPLFRAEFVGDLERLHSLCSDTDATVRTAGADLLTTLAADPAGEPPDGTFDPVPSLLEDDSRLVKRQTLKGLQQIGSAAPERVRPFAGDAVGFLEDDDPTITKHAVVVLAQVASVDGSSVADAAPTLFELFQPEDGDGEPEIETPRTSDVRQSTDIRERFESVDHDQLSRRRLVRRYSGHAISRLAVADPDAVTSMIEPLSTLLSDADPQIRAVAAETVLALAESRPQVVFPYRTTLADRLEAEATETVRGRLAQTLAALGVDEPDVVGACVVDRTDPLRPLLDHDEPPVRGAAANLLALAASAADSSAETDATGFDVVSPAEDRLEALLEDDVEYVRAAAADALESGSGMGESEGRDQDPEQESSYNPDRVHTSTQNRTRDDRTH</sequence>
<dbReference type="SUPFAM" id="SSF48371">
    <property type="entry name" value="ARM repeat"/>
    <property type="match status" value="1"/>
</dbReference>
<gene>
    <name evidence="2" type="ORF">OB955_06180</name>
</gene>
<organism evidence="2 3">
    <name type="scientific">Natronoglomus mannanivorans</name>
    <dbReference type="NCBI Taxonomy" id="2979990"/>
    <lineage>
        <taxon>Archaea</taxon>
        <taxon>Methanobacteriati</taxon>
        <taxon>Methanobacteriota</taxon>
        <taxon>Stenosarchaea group</taxon>
        <taxon>Halobacteria</taxon>
        <taxon>Halobacteriales</taxon>
        <taxon>Natrialbaceae</taxon>
        <taxon>Natronoglomus</taxon>
    </lineage>
</organism>
<reference evidence="2 3" key="1">
    <citation type="submission" date="2022-09" db="EMBL/GenBank/DDBJ databases">
        <title>Enrichment on poylsaccharides allowed isolation of novel metabolic and taxonomic groups of Haloarchaea.</title>
        <authorList>
            <person name="Sorokin D.Y."/>
            <person name="Elcheninov A.G."/>
            <person name="Khizhniak T.V."/>
            <person name="Kolganova T.V."/>
            <person name="Kublanov I.V."/>
        </authorList>
    </citation>
    <scope>NUCLEOTIDE SEQUENCE [LARGE SCALE GENOMIC DNA]</scope>
    <source>
        <strain evidence="2 3">AArc-m2/3/4</strain>
    </source>
</reference>
<evidence type="ECO:0000313" key="2">
    <source>
        <dbReference type="EMBL" id="MCU4972322.1"/>
    </source>
</evidence>
<evidence type="ECO:0000256" key="1">
    <source>
        <dbReference type="SAM" id="MobiDB-lite"/>
    </source>
</evidence>
<evidence type="ECO:0000313" key="3">
    <source>
        <dbReference type="Proteomes" id="UP001320972"/>
    </source>
</evidence>